<dbReference type="SUPFAM" id="SSF53335">
    <property type="entry name" value="S-adenosyl-L-methionine-dependent methyltransferases"/>
    <property type="match status" value="1"/>
</dbReference>
<evidence type="ECO:0000256" key="2">
    <source>
        <dbReference type="ARBA" id="ARBA00022603"/>
    </source>
</evidence>
<dbReference type="Pfam" id="PF24681">
    <property type="entry name" value="Kelch_KLHDC2_KLHL20_DRC7"/>
    <property type="match status" value="1"/>
</dbReference>
<proteinExistence type="predicted"/>
<dbReference type="Pfam" id="PF02475">
    <property type="entry name" value="TRM5-TYW2_MTfase"/>
    <property type="match status" value="1"/>
</dbReference>
<dbReference type="GO" id="GO:0031591">
    <property type="term" value="P:wybutosine biosynthetic process"/>
    <property type="evidence" value="ECO:0007669"/>
    <property type="project" value="TreeGrafter"/>
</dbReference>
<dbReference type="GO" id="GO:0008175">
    <property type="term" value="F:tRNA methyltransferase activity"/>
    <property type="evidence" value="ECO:0007669"/>
    <property type="project" value="TreeGrafter"/>
</dbReference>
<feature type="region of interest" description="Disordered" evidence="8">
    <location>
        <begin position="1"/>
        <end position="26"/>
    </location>
</feature>
<dbReference type="GO" id="GO:0102522">
    <property type="term" value="F:tRNA 4-demethylwyosine alpha-amino-alpha-carboxypropyltransferase activity"/>
    <property type="evidence" value="ECO:0007669"/>
    <property type="project" value="UniProtKB-EC"/>
</dbReference>
<dbReference type="Pfam" id="PF25133">
    <property type="entry name" value="TYW2_N_2"/>
    <property type="match status" value="1"/>
</dbReference>
<sequence length="1022" mass="112864">MEFEKRKAATLASLASSDTDKSPKGTLDTPILPLINTLNNHPCYFTTSSCSGRISILSQPIHQTQPNKKSKGGSWLFVSHDPADPDSLISLLFPDSPTRPEPEPESELVLRFEPLIVAVECKDLASAQSLVSTARSAGFRESGITNANNKRVIVAIRCSIRLEVPLGTTESVMVSPEFVRYLVRVANEKMEANRIRTQGFLRALQNADVAEPESESESESEARGDEDDEHSGADLSVLRVVPIVVSGEEAAEKLYLWGHSACSLASEKKVLVFGGFGGVGRHARRNEALVLDPYCGTLEVIGSVEPSPSPRLGHSCCLVGDCAFVIGGRGDPVNVLGDVWVLNRAKSEWRLAECSGSVFPPRHRHAAAAVGSKIYVFGGLDNDSISSSFHILDTVNLQWEELEVGGEQPCARHSHSMVAYGCKLFMFGGYDGDKALGDLYSFDVQTCQWKKEKTAGRGPHARFSHSMFVYKDYLGVIGGCPVRQHCQELALLDLRLQVWKHVTLDSVGKDLFVRSTANVIGDDLVLIGGGASCYAFGTKFSEPMKINLLPLMTSNENFMPSKNGDVHGTRRNDGVIGNKNDSFQHPQIENLQTLKEDLDLNFDSELPGMNGSQMIASHWVLQLERKYAKLGKDILKKFGWLDLERKVYSREDGKHICFPVTKKFCGVFHERQHHLFDASELDNDHLLKPFTGKGLLLNEISSLEALNILKECGATKLVDEVVEVKRAAKSPLKVMGEAVASLIKNRGLSEQLLEELPTRWERLGDIVVLPVTSFKDPVWDSIGAEVWPIIAKSLNTNRLARQGRVAPTGTRDSTLEILVGDNGWVDHRENGILYSFNATKCMFSWGNLSEKLRMGHLDCKDEVIVDLFAGIGYFVLPFLVRANAKLVYACEWNPNAIEALQHNLQANSVTDRCIVLEGDNRITAPKGVADRVCLGLIPTSEGSWVTAVRALRSAGGMLHVHGNVKDSEEGLWTEHVSKSISEIARSEGYCWEVSIEHVERVKWYAPHIRHLVTDVRCRPAQR</sequence>
<evidence type="ECO:0000259" key="9">
    <source>
        <dbReference type="PROSITE" id="PS51684"/>
    </source>
</evidence>
<dbReference type="SUPFAM" id="SSF111278">
    <property type="entry name" value="SSo0622-like"/>
    <property type="match status" value="1"/>
</dbReference>
<dbReference type="InterPro" id="IPR056744">
    <property type="entry name" value="TRM5/TYW2-like_N"/>
</dbReference>
<evidence type="ECO:0000256" key="5">
    <source>
        <dbReference type="ARBA" id="ARBA00022694"/>
    </source>
</evidence>
<dbReference type="InterPro" id="IPR030382">
    <property type="entry name" value="MeTrfase_TRM5/TYW2"/>
</dbReference>
<keyword evidence="3" id="KW-0808">Transferase</keyword>
<evidence type="ECO:0000256" key="4">
    <source>
        <dbReference type="ARBA" id="ARBA00022691"/>
    </source>
</evidence>
<dbReference type="FunFam" id="2.120.10.80:FF:000128">
    <property type="entry name" value="tRNA wybutosine-synthesizing protein 2/3/4"/>
    <property type="match status" value="1"/>
</dbReference>
<protein>
    <recommendedName>
        <fullName evidence="9">SAM-dependent methyltransferase TRM5/TYW2-type domain-containing protein</fullName>
    </recommendedName>
</protein>
<dbReference type="GO" id="GO:0005737">
    <property type="term" value="C:cytoplasm"/>
    <property type="evidence" value="ECO:0007669"/>
    <property type="project" value="TreeGrafter"/>
</dbReference>
<feature type="compositionally biased region" description="Acidic residues" evidence="8">
    <location>
        <begin position="210"/>
        <end position="229"/>
    </location>
</feature>
<dbReference type="AlphaFoldDB" id="A0AAN7FAN8"/>
<feature type="domain" description="SAM-dependent methyltransferase TRM5/TYW2-type" evidence="9">
    <location>
        <begin position="760"/>
        <end position="1019"/>
    </location>
</feature>
<evidence type="ECO:0000256" key="1">
    <source>
        <dbReference type="ARBA" id="ARBA00004797"/>
    </source>
</evidence>
<evidence type="ECO:0000313" key="11">
    <source>
        <dbReference type="Proteomes" id="UP001324115"/>
    </source>
</evidence>
<dbReference type="PROSITE" id="PS51684">
    <property type="entry name" value="SAM_MT_TRM5_TYW2"/>
    <property type="match status" value="1"/>
</dbReference>
<dbReference type="Proteomes" id="UP001324115">
    <property type="component" value="Unassembled WGS sequence"/>
</dbReference>
<dbReference type="PANTHER" id="PTHR23245:SF25">
    <property type="entry name" value="TRNA WYBUTOSINE-SYNTHESIZING PROTEIN 2 HOMOLOG"/>
    <property type="match status" value="1"/>
</dbReference>
<keyword evidence="2" id="KW-0489">Methyltransferase</keyword>
<keyword evidence="5" id="KW-0819">tRNA processing</keyword>
<evidence type="ECO:0000256" key="7">
    <source>
        <dbReference type="ARBA" id="ARBA00049400"/>
    </source>
</evidence>
<dbReference type="PANTHER" id="PTHR23245">
    <property type="entry name" value="TRNA METHYLTRANSFERASE"/>
    <property type="match status" value="1"/>
</dbReference>
<reference evidence="10 11" key="1">
    <citation type="journal article" date="2023" name="G3 (Bethesda)">
        <title>A haplotype-resolved chromosome-scale genome for Quercus rubra L. provides insights into the genetics of adaptive traits for red oak species.</title>
        <authorList>
            <person name="Kapoor B."/>
            <person name="Jenkins J."/>
            <person name="Schmutz J."/>
            <person name="Zhebentyayeva T."/>
            <person name="Kuelheim C."/>
            <person name="Coggeshall M."/>
            <person name="Heim C."/>
            <person name="Lasky J.R."/>
            <person name="Leites L."/>
            <person name="Islam-Faridi N."/>
            <person name="Romero-Severson J."/>
            <person name="DeLeo V.L."/>
            <person name="Lucas S.M."/>
            <person name="Lazic D."/>
            <person name="Gailing O."/>
            <person name="Carlson J."/>
            <person name="Staton M."/>
        </authorList>
    </citation>
    <scope>NUCLEOTIDE SEQUENCE [LARGE SCALE GENOMIC DNA]</scope>
    <source>
        <strain evidence="10">Pseudo-F2</strain>
    </source>
</reference>
<dbReference type="EMBL" id="JAXUIC010000005">
    <property type="protein sequence ID" value="KAK4588344.1"/>
    <property type="molecule type" value="Genomic_DNA"/>
</dbReference>
<keyword evidence="11" id="KW-1185">Reference proteome</keyword>
<evidence type="ECO:0000256" key="6">
    <source>
        <dbReference type="ARBA" id="ARBA00049202"/>
    </source>
</evidence>
<evidence type="ECO:0000256" key="8">
    <source>
        <dbReference type="SAM" id="MobiDB-lite"/>
    </source>
</evidence>
<comment type="caution">
    <text evidence="10">The sequence shown here is derived from an EMBL/GenBank/DDBJ whole genome shotgun (WGS) entry which is preliminary data.</text>
</comment>
<dbReference type="InterPro" id="IPR015915">
    <property type="entry name" value="Kelch-typ_b-propeller"/>
</dbReference>
<evidence type="ECO:0000313" key="10">
    <source>
        <dbReference type="EMBL" id="KAK4588344.1"/>
    </source>
</evidence>
<gene>
    <name evidence="10" type="ORF">RGQ29_019360</name>
</gene>
<organism evidence="10 11">
    <name type="scientific">Quercus rubra</name>
    <name type="common">Northern red oak</name>
    <name type="synonym">Quercus borealis</name>
    <dbReference type="NCBI Taxonomy" id="3512"/>
    <lineage>
        <taxon>Eukaryota</taxon>
        <taxon>Viridiplantae</taxon>
        <taxon>Streptophyta</taxon>
        <taxon>Embryophyta</taxon>
        <taxon>Tracheophyta</taxon>
        <taxon>Spermatophyta</taxon>
        <taxon>Magnoliopsida</taxon>
        <taxon>eudicotyledons</taxon>
        <taxon>Gunneridae</taxon>
        <taxon>Pentapetalae</taxon>
        <taxon>rosids</taxon>
        <taxon>fabids</taxon>
        <taxon>Fagales</taxon>
        <taxon>Fagaceae</taxon>
        <taxon>Quercus</taxon>
    </lineage>
</organism>
<dbReference type="InterPro" id="IPR003827">
    <property type="entry name" value="tRNA_yW-synthesising"/>
</dbReference>
<dbReference type="InterPro" id="IPR056743">
    <property type="entry name" value="TRM5-TYW2-like_MTfase"/>
</dbReference>
<dbReference type="InterPro" id="IPR029063">
    <property type="entry name" value="SAM-dependent_MTases_sf"/>
</dbReference>
<dbReference type="FunFam" id="3.40.50.150:FF:000131">
    <property type="entry name" value="tRNA wybutosine-synthesizing protein 2/3/4"/>
    <property type="match status" value="1"/>
</dbReference>
<dbReference type="InterPro" id="IPR036602">
    <property type="entry name" value="tRNA_yW-synthesising-like_sf"/>
</dbReference>
<dbReference type="Pfam" id="PF02676">
    <property type="entry name" value="TYW3"/>
    <property type="match status" value="1"/>
</dbReference>
<accession>A0AAN7FAN8</accession>
<dbReference type="SUPFAM" id="SSF117281">
    <property type="entry name" value="Kelch motif"/>
    <property type="match status" value="1"/>
</dbReference>
<evidence type="ECO:0000256" key="3">
    <source>
        <dbReference type="ARBA" id="ARBA00022679"/>
    </source>
</evidence>
<dbReference type="Gene3D" id="2.120.10.80">
    <property type="entry name" value="Kelch-type beta propeller"/>
    <property type="match status" value="2"/>
</dbReference>
<feature type="region of interest" description="Disordered" evidence="8">
    <location>
        <begin position="207"/>
        <end position="231"/>
    </location>
</feature>
<dbReference type="GO" id="GO:0030488">
    <property type="term" value="P:tRNA methylation"/>
    <property type="evidence" value="ECO:0007669"/>
    <property type="project" value="TreeGrafter"/>
</dbReference>
<comment type="catalytic activity">
    <reaction evidence="6">
        <text>4-demethyl-7-[(3S)-3-amino-3-carboxypropyl]wyosine(37) in tRNA(Phe) + S-adenosyl-L-methionine = 7-[(3S)-3-amino-3-carboxypropyl]wyosine(37) in tRNA(Phe) + S-adenosyl-L-homocysteine + H(+)</text>
        <dbReference type="Rhea" id="RHEA:36635"/>
        <dbReference type="Rhea" id="RHEA-COMP:10378"/>
        <dbReference type="Rhea" id="RHEA-COMP:10379"/>
        <dbReference type="ChEBI" id="CHEBI:15378"/>
        <dbReference type="ChEBI" id="CHEBI:57856"/>
        <dbReference type="ChEBI" id="CHEBI:59789"/>
        <dbReference type="ChEBI" id="CHEBI:73543"/>
        <dbReference type="ChEBI" id="CHEBI:73550"/>
        <dbReference type="EC" id="2.1.1.282"/>
    </reaction>
</comment>
<name>A0AAN7FAN8_QUERU</name>
<keyword evidence="4" id="KW-0949">S-adenosyl-L-methionine</keyword>
<comment type="pathway">
    <text evidence="1">tRNA modification; wybutosine-tRNA(Phe) biosynthesis.</text>
</comment>
<dbReference type="Gene3D" id="3.30.300.110">
    <property type="entry name" value="Met-10+ protein-like domains"/>
    <property type="match status" value="1"/>
</dbReference>
<dbReference type="Gene3D" id="3.30.1960.10">
    <property type="entry name" value="tRNA wybutosine-synthesizing-like"/>
    <property type="match status" value="1"/>
</dbReference>
<dbReference type="FunFam" id="3.30.1960.10:FF:000002">
    <property type="entry name" value="tRNA wybutosine-synthesizing protein 2/3/4"/>
    <property type="match status" value="1"/>
</dbReference>
<dbReference type="Gene3D" id="3.40.50.150">
    <property type="entry name" value="Vaccinia Virus protein VP39"/>
    <property type="match status" value="1"/>
</dbReference>
<comment type="catalytic activity">
    <reaction evidence="7">
        <text>4-demethylwyosine(37) in tRNA(Phe) + S-adenosyl-L-methionine = 4-demethyl-7-[(3S)-3-amino-3-carboxypropyl]wyosine(37) in tRNA(Phe) + S-methyl-5'-thioadenosine + H(+)</text>
        <dbReference type="Rhea" id="RHEA:36355"/>
        <dbReference type="Rhea" id="RHEA-COMP:10164"/>
        <dbReference type="Rhea" id="RHEA-COMP:10378"/>
        <dbReference type="ChEBI" id="CHEBI:15378"/>
        <dbReference type="ChEBI" id="CHEBI:17509"/>
        <dbReference type="ChEBI" id="CHEBI:59789"/>
        <dbReference type="ChEBI" id="CHEBI:64315"/>
        <dbReference type="ChEBI" id="CHEBI:73550"/>
        <dbReference type="EC" id="2.5.1.114"/>
    </reaction>
</comment>